<keyword evidence="2" id="KW-1133">Transmembrane helix</keyword>
<evidence type="ECO:0000256" key="2">
    <source>
        <dbReference type="SAM" id="Phobius"/>
    </source>
</evidence>
<comment type="caution">
    <text evidence="3">The sequence shown here is derived from an EMBL/GenBank/DDBJ whole genome shotgun (WGS) entry which is preliminary data.</text>
</comment>
<evidence type="ECO:0000256" key="1">
    <source>
        <dbReference type="SAM" id="MobiDB-lite"/>
    </source>
</evidence>
<reference evidence="3" key="1">
    <citation type="journal article" date="2021" name="PeerJ">
        <title>Extensive microbial diversity within the chicken gut microbiome revealed by metagenomics and culture.</title>
        <authorList>
            <person name="Gilroy R."/>
            <person name="Ravi A."/>
            <person name="Getino M."/>
            <person name="Pursley I."/>
            <person name="Horton D.L."/>
            <person name="Alikhan N.F."/>
            <person name="Baker D."/>
            <person name="Gharbi K."/>
            <person name="Hall N."/>
            <person name="Watson M."/>
            <person name="Adriaenssens E.M."/>
            <person name="Foster-Nyarko E."/>
            <person name="Jarju S."/>
            <person name="Secka A."/>
            <person name="Antonio M."/>
            <person name="Oren A."/>
            <person name="Chaudhuri R.R."/>
            <person name="La Ragione R."/>
            <person name="Hildebrand F."/>
            <person name="Pallen M.J."/>
        </authorList>
    </citation>
    <scope>NUCLEOTIDE SEQUENCE</scope>
    <source>
        <strain evidence="3">CHK124-7917</strain>
    </source>
</reference>
<feature type="region of interest" description="Disordered" evidence="1">
    <location>
        <begin position="23"/>
        <end position="50"/>
    </location>
</feature>
<keyword evidence="2" id="KW-0812">Transmembrane</keyword>
<keyword evidence="2" id="KW-0472">Membrane</keyword>
<dbReference type="AlphaFoldDB" id="A0A921GE69"/>
<reference evidence="3" key="2">
    <citation type="submission" date="2021-09" db="EMBL/GenBank/DDBJ databases">
        <authorList>
            <person name="Gilroy R."/>
        </authorList>
    </citation>
    <scope>NUCLEOTIDE SEQUENCE</scope>
    <source>
        <strain evidence="3">CHK124-7917</strain>
    </source>
</reference>
<dbReference type="EMBL" id="DYWQ01000002">
    <property type="protein sequence ID" value="HJF44194.1"/>
    <property type="molecule type" value="Genomic_DNA"/>
</dbReference>
<proteinExistence type="predicted"/>
<dbReference type="RefSeq" id="WP_274958319.1">
    <property type="nucleotide sequence ID" value="NZ_DYWQ01000002.1"/>
</dbReference>
<sequence>MDPAIMGAIVIACCFAAGVFESGRRKKDRRDEKGVSEEAPRREGDDGRDA</sequence>
<feature type="compositionally biased region" description="Basic and acidic residues" evidence="1">
    <location>
        <begin position="29"/>
        <end position="50"/>
    </location>
</feature>
<dbReference type="Proteomes" id="UP000697330">
    <property type="component" value="Unassembled WGS sequence"/>
</dbReference>
<feature type="transmembrane region" description="Helical" evidence="2">
    <location>
        <begin position="6"/>
        <end position="23"/>
    </location>
</feature>
<gene>
    <name evidence="3" type="ORF">K8U72_00190</name>
</gene>
<evidence type="ECO:0000313" key="4">
    <source>
        <dbReference type="Proteomes" id="UP000697330"/>
    </source>
</evidence>
<accession>A0A921GE69</accession>
<evidence type="ECO:0000313" key="3">
    <source>
        <dbReference type="EMBL" id="HJF44194.1"/>
    </source>
</evidence>
<name>A0A921GE69_9ACTN</name>
<organism evidence="3 4">
    <name type="scientific">Thermophilibacter provencensis</name>
    <dbReference type="NCBI Taxonomy" id="1852386"/>
    <lineage>
        <taxon>Bacteria</taxon>
        <taxon>Bacillati</taxon>
        <taxon>Actinomycetota</taxon>
        <taxon>Coriobacteriia</taxon>
        <taxon>Coriobacteriales</taxon>
        <taxon>Atopobiaceae</taxon>
        <taxon>Thermophilibacter</taxon>
    </lineage>
</organism>
<protein>
    <submittedName>
        <fullName evidence="3">Uncharacterized protein</fullName>
    </submittedName>
</protein>